<dbReference type="SUPFAM" id="SSF161229">
    <property type="entry name" value="E6 C-terminal domain-like"/>
    <property type="match status" value="2"/>
</dbReference>
<keyword evidence="14 16" id="KW-0899">Viral immunoevasion</keyword>
<keyword evidence="5 16" id="KW-1090">Inhibition of host innate immune response by virus</keyword>
<evidence type="ECO:0000256" key="9">
    <source>
        <dbReference type="ARBA" id="ARBA00023015"/>
    </source>
</evidence>
<dbReference type="GO" id="GO:0052150">
    <property type="term" value="P:symbiont-mediated perturbation of host apoptosis"/>
    <property type="evidence" value="ECO:0007669"/>
    <property type="project" value="UniProtKB-KW"/>
</dbReference>
<dbReference type="GO" id="GO:0052170">
    <property type="term" value="P:symbiont-mediated suppression of host innate immune response"/>
    <property type="evidence" value="ECO:0007669"/>
    <property type="project" value="UniProtKB-KW"/>
</dbReference>
<keyword evidence="13 16" id="KW-1035">Host cytoplasm</keyword>
<evidence type="ECO:0000256" key="5">
    <source>
        <dbReference type="ARBA" id="ARBA00022632"/>
    </source>
</evidence>
<evidence type="ECO:0000256" key="2">
    <source>
        <dbReference type="ARBA" id="ARBA00022518"/>
    </source>
</evidence>
<keyword evidence="11 16" id="KW-0010">Activator</keyword>
<evidence type="ECO:0000256" key="16">
    <source>
        <dbReference type="HAMAP-Rule" id="MF_04006"/>
    </source>
</evidence>
<evidence type="ECO:0000256" key="13">
    <source>
        <dbReference type="ARBA" id="ARBA00023200"/>
    </source>
</evidence>
<dbReference type="GO" id="GO:0039648">
    <property type="term" value="P:symbiont-mediated perturbation of host ubiquitin-like protein modification"/>
    <property type="evidence" value="ECO:0007669"/>
    <property type="project" value="UniProtKB-UniRule"/>
</dbReference>
<evidence type="ECO:0000313" key="18">
    <source>
        <dbReference type="EMBL" id="AYD41543.1"/>
    </source>
</evidence>
<comment type="subcellular location">
    <subcellularLocation>
        <location evidence="16 17">Host cytoplasm</location>
    </subcellularLocation>
    <subcellularLocation>
        <location evidence="16 17">Host nucleus</location>
    </subcellularLocation>
</comment>
<reference evidence="18" key="1">
    <citation type="submission" date="2018-09" db="EMBL/GenBank/DDBJ databases">
        <title>Expanded skin virome in DOCK8-deficient patients.</title>
        <authorList>
            <person name="Tirosh O."/>
            <person name="Conlan S."/>
            <person name="Deming C."/>
            <person name="Lee-Lin S.-Q."/>
            <person name="Huang X."/>
            <person name="Comparative Sequencing Program N."/>
            <person name="Su H.C."/>
            <person name="Freeman A.F."/>
            <person name="Segre J.A."/>
            <person name="Kong H.H."/>
        </authorList>
    </citation>
    <scope>NUCLEOTIDE SEQUENCE</scope>
    <source>
        <strain evidence="18">HPV-mSK_073</strain>
    </source>
</reference>
<dbReference type="GO" id="GO:0039502">
    <property type="term" value="P:symbiont-mediated suppression of host type I interferon-mediated signaling pathway"/>
    <property type="evidence" value="ECO:0007669"/>
    <property type="project" value="UniProtKB-UniRule"/>
</dbReference>
<protein>
    <recommendedName>
        <fullName evidence="16 17">Protein E6</fullName>
    </recommendedName>
</protein>
<keyword evidence="9 16" id="KW-0805">Transcription regulation</keyword>
<evidence type="ECO:0000256" key="3">
    <source>
        <dbReference type="ARBA" id="ARBA00022562"/>
    </source>
</evidence>
<keyword evidence="15 16" id="KW-1119">Modulation of host cell apoptosis by virus</keyword>
<evidence type="ECO:0000256" key="6">
    <source>
        <dbReference type="ARBA" id="ARBA00022723"/>
    </source>
</evidence>
<dbReference type="InterPro" id="IPR038575">
    <property type="entry name" value="E6_sf"/>
</dbReference>
<evidence type="ECO:0000256" key="10">
    <source>
        <dbReference type="ARBA" id="ARBA00023125"/>
    </source>
</evidence>
<dbReference type="Gene3D" id="3.30.240.40">
    <property type="entry name" value="E6 early regulatory protein"/>
    <property type="match status" value="2"/>
</dbReference>
<feature type="zinc finger region" evidence="16">
    <location>
        <begin position="98"/>
        <end position="134"/>
    </location>
</feature>
<dbReference type="GO" id="GO:0030430">
    <property type="term" value="C:host cell cytoplasm"/>
    <property type="evidence" value="ECO:0007669"/>
    <property type="project" value="UniProtKB-SubCell"/>
</dbReference>
<evidence type="ECO:0000256" key="14">
    <source>
        <dbReference type="ARBA" id="ARBA00023280"/>
    </source>
</evidence>
<dbReference type="InterPro" id="IPR001334">
    <property type="entry name" value="E6"/>
</dbReference>
<dbReference type="GO" id="GO:0008270">
    <property type="term" value="F:zinc ion binding"/>
    <property type="evidence" value="ECO:0007669"/>
    <property type="project" value="UniProtKB-KW"/>
</dbReference>
<evidence type="ECO:0000256" key="8">
    <source>
        <dbReference type="ARBA" id="ARBA00022833"/>
    </source>
</evidence>
<keyword evidence="4 16" id="KW-0945">Host-virus interaction</keyword>
<keyword evidence="7 16" id="KW-0863">Zinc-finger</keyword>
<feature type="zinc finger region" evidence="16">
    <location>
        <begin position="25"/>
        <end position="61"/>
    </location>
</feature>
<proteinExistence type="inferred from homology"/>
<gene>
    <name evidence="16" type="primary">E6</name>
</gene>
<dbReference type="GO" id="GO:0006355">
    <property type="term" value="P:regulation of DNA-templated transcription"/>
    <property type="evidence" value="ECO:0007669"/>
    <property type="project" value="UniProtKB-UniRule"/>
</dbReference>
<evidence type="ECO:0000256" key="1">
    <source>
        <dbReference type="ARBA" id="ARBA00006346"/>
    </source>
</evidence>
<name>A0A386H7I0_9PAPI</name>
<comment type="caution">
    <text evidence="16">Lacks conserved residue(s) required for the propagation of feature annotation.</text>
</comment>
<sequence>MEHIATIAAFCALYGCSLESVCIPCLFCKRVLSFQDLSSFIVKHLNLVFRNYSFYAACTTCLRVSAAFEQRNYYQCTATAFFIQSLYGNNICELIVRCQYCMKRLDCIEKLDCLSNGEQFHLVRGLWRSSCRLCKSSECMVENQN</sequence>
<evidence type="ECO:0000256" key="4">
    <source>
        <dbReference type="ARBA" id="ARBA00022581"/>
    </source>
</evidence>
<dbReference type="Pfam" id="PF00518">
    <property type="entry name" value="E6"/>
    <property type="match status" value="1"/>
</dbReference>
<keyword evidence="2 16" id="KW-0244">Early protein</keyword>
<comment type="similarity">
    <text evidence="1 16 17">Belongs to the papillomaviridae E6 protein family.</text>
</comment>
<keyword evidence="8 16" id="KW-0862">Zinc</keyword>
<dbReference type="GO" id="GO:0042025">
    <property type="term" value="C:host cell nucleus"/>
    <property type="evidence" value="ECO:0007669"/>
    <property type="project" value="UniProtKB-SubCell"/>
</dbReference>
<keyword evidence="12 16" id="KW-0804">Transcription</keyword>
<evidence type="ECO:0000256" key="15">
    <source>
        <dbReference type="ARBA" id="ARBA00023323"/>
    </source>
</evidence>
<evidence type="ECO:0000256" key="17">
    <source>
        <dbReference type="RuleBase" id="RU363123"/>
    </source>
</evidence>
<dbReference type="EMBL" id="MH972560">
    <property type="protein sequence ID" value="AYD41543.1"/>
    <property type="molecule type" value="Genomic_DNA"/>
</dbReference>
<evidence type="ECO:0000256" key="11">
    <source>
        <dbReference type="ARBA" id="ARBA00023159"/>
    </source>
</evidence>
<dbReference type="GO" id="GO:0003677">
    <property type="term" value="F:DNA binding"/>
    <property type="evidence" value="ECO:0007669"/>
    <property type="project" value="UniProtKB-UniRule"/>
</dbReference>
<evidence type="ECO:0000256" key="12">
    <source>
        <dbReference type="ARBA" id="ARBA00023163"/>
    </source>
</evidence>
<dbReference type="GO" id="GO:0006351">
    <property type="term" value="P:DNA-templated transcription"/>
    <property type="evidence" value="ECO:0007669"/>
    <property type="project" value="UniProtKB-UniRule"/>
</dbReference>
<comment type="subunit">
    <text evidence="16">Forms homodimers. Interacts with ubiquitin-protein ligase UBE3A/E6-AP; this interaction stimulates UBE3A ubiquitin activity. Interacts with host BAK1.</text>
</comment>
<organism evidence="18">
    <name type="scientific">Human papillomavirus</name>
    <dbReference type="NCBI Taxonomy" id="10566"/>
    <lineage>
        <taxon>Viruses</taxon>
        <taxon>Monodnaviria</taxon>
        <taxon>Shotokuvirae</taxon>
        <taxon>Cossaviricota</taxon>
        <taxon>Papovaviricetes</taxon>
        <taxon>Zurhausenvirales</taxon>
        <taxon>Papillomaviridae</taxon>
    </lineage>
</organism>
<keyword evidence="10 16" id="KW-0238">DNA-binding</keyword>
<keyword evidence="6 16" id="KW-0479">Metal-binding</keyword>
<dbReference type="HAMAP" id="MF_04006">
    <property type="entry name" value="HPV_E6"/>
    <property type="match status" value="1"/>
</dbReference>
<accession>A0A386H7I0</accession>
<evidence type="ECO:0000256" key="7">
    <source>
        <dbReference type="ARBA" id="ARBA00022771"/>
    </source>
</evidence>
<comment type="function">
    <text evidence="16">Plays a major role in the induction and maintenance of cellular transformation. E6 associates with host UBE3A/E6-AP ubiquitin-protein ligase and modulates its activity. Protects host keratinocytes from apoptosis by mediating the degradation of host BAK1. May also inhibit host immune response.</text>
</comment>
<keyword evidence="3 16" id="KW-1048">Host nucleus</keyword>